<dbReference type="Pfam" id="PF00387">
    <property type="entry name" value="PI-PLC-Y"/>
    <property type="match status" value="1"/>
</dbReference>
<evidence type="ECO:0000256" key="7">
    <source>
        <dbReference type="ARBA" id="ARBA00022963"/>
    </source>
</evidence>
<reference evidence="21 22" key="1">
    <citation type="submission" date="2018-11" db="EMBL/GenBank/DDBJ databases">
        <title>Haplotype-resolved cattle genomes.</title>
        <authorList>
            <person name="Low W.Y."/>
            <person name="Tearle R."/>
            <person name="Bickhart D.M."/>
            <person name="Rosen B.D."/>
            <person name="Koren S."/>
            <person name="Rhie A."/>
            <person name="Hiendleder S."/>
            <person name="Phillippy A.M."/>
            <person name="Smith T.P.L."/>
            <person name="Williams J.L."/>
        </authorList>
    </citation>
    <scope>NUCLEOTIDE SEQUENCE [LARGE SCALE GENOMIC DNA]</scope>
</reference>
<feature type="domain" description="EF-hand" evidence="20">
    <location>
        <begin position="260"/>
        <end position="295"/>
    </location>
</feature>
<keyword evidence="4" id="KW-0677">Repeat</keyword>
<dbReference type="CDD" id="cd16217">
    <property type="entry name" value="EFh_PI-PLCdelta1"/>
    <property type="match status" value="1"/>
</dbReference>
<dbReference type="GlyCosmos" id="A0A4W2I7X4">
    <property type="glycosylation" value="2 sites, No reported glycans"/>
</dbReference>
<comment type="catalytic activity">
    <reaction evidence="12">
        <text>a 1,2-diacyl-sn-glycero-3-phospho-(1D-myo-inositol) + H2O = 1D-myo-inositol 1-phosphate + a 1,2-diacyl-sn-glycerol + H(+)</text>
        <dbReference type="Rhea" id="RHEA:43484"/>
        <dbReference type="ChEBI" id="CHEBI:15377"/>
        <dbReference type="ChEBI" id="CHEBI:15378"/>
        <dbReference type="ChEBI" id="CHEBI:17815"/>
        <dbReference type="ChEBI" id="CHEBI:57880"/>
        <dbReference type="ChEBI" id="CHEBI:58433"/>
    </reaction>
    <physiologicalReaction direction="left-to-right" evidence="12">
        <dbReference type="Rhea" id="RHEA:43485"/>
    </physiologicalReaction>
</comment>
<dbReference type="Gene3D" id="2.30.29.30">
    <property type="entry name" value="Pleckstrin-homology domain (PH domain)/Phosphotyrosine-binding domain (PTB)"/>
    <property type="match status" value="1"/>
</dbReference>
<protein>
    <recommendedName>
        <fullName evidence="15">Phosphoinositide phospholipase C</fullName>
        <ecNumber evidence="15">3.1.4.11</ecNumber>
    </recommendedName>
</protein>
<dbReference type="GO" id="GO:0005886">
    <property type="term" value="C:plasma membrane"/>
    <property type="evidence" value="ECO:0007669"/>
    <property type="project" value="TreeGrafter"/>
</dbReference>
<keyword evidence="8 15" id="KW-0443">Lipid metabolism</keyword>
<evidence type="ECO:0000259" key="18">
    <source>
        <dbReference type="PROSITE" id="PS50004"/>
    </source>
</evidence>
<dbReference type="FunFam" id="1.10.238.10:FF:000144">
    <property type="entry name" value="Phosphoinositide phospholipase C"/>
    <property type="match status" value="1"/>
</dbReference>
<dbReference type="InterPro" id="IPR017946">
    <property type="entry name" value="PLC-like_Pdiesterase_TIM-brl"/>
</dbReference>
<feature type="domain" description="C2" evidence="18">
    <location>
        <begin position="679"/>
        <end position="807"/>
    </location>
</feature>
<dbReference type="SUPFAM" id="SSF49562">
    <property type="entry name" value="C2 domain (Calcium/lipid-binding domain, CaLB)"/>
    <property type="match status" value="1"/>
</dbReference>
<dbReference type="FunFam" id="2.60.40.150:FF:000098">
    <property type="entry name" value="Phosphoinositide phospholipase C"/>
    <property type="match status" value="1"/>
</dbReference>
<dbReference type="InterPro" id="IPR018247">
    <property type="entry name" value="EF_Hand_1_Ca_BS"/>
</dbReference>
<evidence type="ECO:0000313" key="21">
    <source>
        <dbReference type="Ensembl" id="ENSBIXP00005040007.1"/>
    </source>
</evidence>
<evidence type="ECO:0000256" key="3">
    <source>
        <dbReference type="ARBA" id="ARBA00022723"/>
    </source>
</evidence>
<dbReference type="Pfam" id="PF00388">
    <property type="entry name" value="PI-PLC-X"/>
    <property type="match status" value="1"/>
</dbReference>
<comment type="catalytic activity">
    <reaction evidence="11">
        <text>a 1,2-diacyl-sn-glycero-3-phospho-(1D-myo-inositol-4,5-bisphosphate) + H2O = 1D-myo-inositol 1,4,5-trisphosphate + a 1,2-diacyl-sn-glycerol + H(+)</text>
        <dbReference type="Rhea" id="RHEA:33179"/>
        <dbReference type="ChEBI" id="CHEBI:15377"/>
        <dbReference type="ChEBI" id="CHEBI:15378"/>
        <dbReference type="ChEBI" id="CHEBI:17815"/>
        <dbReference type="ChEBI" id="CHEBI:58456"/>
        <dbReference type="ChEBI" id="CHEBI:203600"/>
        <dbReference type="EC" id="3.1.4.11"/>
    </reaction>
    <physiologicalReaction direction="left-to-right" evidence="11">
        <dbReference type="Rhea" id="RHEA:33180"/>
    </physiologicalReaction>
</comment>
<accession>A0A4W2I7X4</accession>
<dbReference type="FunFam" id="2.30.29.30:FF:000088">
    <property type="entry name" value="Phosphoinositide phospholipase C"/>
    <property type="match status" value="1"/>
</dbReference>
<dbReference type="PANTHER" id="PTHR10336">
    <property type="entry name" value="PHOSPHOINOSITIDE-SPECIFIC PHOSPHOLIPASE C FAMILY PROTEIN"/>
    <property type="match status" value="1"/>
</dbReference>
<evidence type="ECO:0000259" key="19">
    <source>
        <dbReference type="PROSITE" id="PS50008"/>
    </source>
</evidence>
<dbReference type="GO" id="GO:0005509">
    <property type="term" value="F:calcium ion binding"/>
    <property type="evidence" value="ECO:0007669"/>
    <property type="project" value="InterPro"/>
</dbReference>
<feature type="domain" description="PI-PLC Y-box" evidence="19">
    <location>
        <begin position="562"/>
        <end position="679"/>
    </location>
</feature>
<evidence type="ECO:0000256" key="2">
    <source>
        <dbReference type="ARBA" id="ARBA00022553"/>
    </source>
</evidence>
<dbReference type="PROSITE" id="PS50007">
    <property type="entry name" value="PIPLC_X_DOMAIN"/>
    <property type="match status" value="1"/>
</dbReference>
<dbReference type="Pfam" id="PF16457">
    <property type="entry name" value="PH_12"/>
    <property type="match status" value="1"/>
</dbReference>
<dbReference type="GO" id="GO:0004435">
    <property type="term" value="F:phosphatidylinositol-4,5-bisphosphate phospholipase C activity"/>
    <property type="evidence" value="ECO:0007669"/>
    <property type="project" value="UniProtKB-EC"/>
</dbReference>
<dbReference type="InterPro" id="IPR035892">
    <property type="entry name" value="C2_domain_sf"/>
</dbReference>
<proteinExistence type="predicted"/>
<dbReference type="SUPFAM" id="SSF47473">
    <property type="entry name" value="EF-hand"/>
    <property type="match status" value="1"/>
</dbReference>
<dbReference type="GO" id="GO:0005737">
    <property type="term" value="C:cytoplasm"/>
    <property type="evidence" value="ECO:0007669"/>
    <property type="project" value="UniProtKB-ARBA"/>
</dbReference>
<evidence type="ECO:0000259" key="17">
    <source>
        <dbReference type="PROSITE" id="PS50003"/>
    </source>
</evidence>
<evidence type="ECO:0000256" key="12">
    <source>
        <dbReference type="ARBA" id="ARBA00023726"/>
    </source>
</evidence>
<evidence type="ECO:0000256" key="5">
    <source>
        <dbReference type="ARBA" id="ARBA00022801"/>
    </source>
</evidence>
<sequence>MTGPAACGWRRRRKPEGSGYFCPGTRPQAWARDGRASRPPPLSSQPNPRRGGERRGLEGPGGGGAGGRGAERSPGPTSGLLPPAVHSGPSTTLRSDPRPPRCRRGRVSRGAPLPPRRPSGMDSGRDFLTLHGLQDDKDLQALLKGGQLLKVKSNSWRRERFYKLQEDCKTIWQESRKVMRTPESQLFSIEDIQEVRMGHRTEGLEKFARDVPENRCFSIVFKDQRNTLDLIAPSPADAQHWVQGLGKIIHHSGSMDQQQKLRHWIHSCLRKADKNKDNKMSFKELQNFLKELNIQVDDSYARKIFKECDHSQTDSLEDEEIETFYKILTQRKEIDRTFEEATGSKETLSVDQLVTFLQHQQREEEAGPALALSLIERYEPSETAKAQRQMTKDGFLMYLLSADGSAFDLAHRRVYQDMDQPLSHYLVSSSHNTYLLEDQLTGPSSTEAYIRALCKGCRCLELDCWDGPNQEPIIYHGYTFTSKILFCDVVRAIRDYAFKQLRGKILLKGKKLGGLFPPGGEGGPEATVVSDEDEAAEMEDEAVRSQVQHKSKEDKLRLAKELSDMVIYCKSVHFRGFPSSGTSGQAFYEMSSFSENRALRLLQESGNSFVRHNVNHLSRIYPAGWRTDSSNYSPVEMWNGGCQIVALNFQTPGSEMDVYQGRFLDNGACGYVLKPAFLRDPNSTFNSRALAHGPWWTPKRLNVRVISGQQLPKVNKNKNSIVDPKVTVEIHGVSRDVASRQTAVVTNNGFNPWWDTELEFEVAVPELALVRFVVEDYDASSKNDFIGQSTIPLKSLKQGYRHIHLLSKNGDQHPSATLFVKVALQD</sequence>
<dbReference type="PROSITE" id="PS50008">
    <property type="entry name" value="PIPLC_Y_DOMAIN"/>
    <property type="match status" value="1"/>
</dbReference>
<dbReference type="InterPro" id="IPR000008">
    <property type="entry name" value="C2_dom"/>
</dbReference>
<dbReference type="InterPro" id="IPR011993">
    <property type="entry name" value="PH-like_dom_sf"/>
</dbReference>
<dbReference type="PROSITE" id="PS50004">
    <property type="entry name" value="C2"/>
    <property type="match status" value="1"/>
</dbReference>
<comment type="subunit">
    <text evidence="14">Interacts with TGM2.</text>
</comment>
<dbReference type="SMART" id="SM00149">
    <property type="entry name" value="PLCYc"/>
    <property type="match status" value="1"/>
</dbReference>
<dbReference type="FunFam" id="1.10.238.10:FF:000071">
    <property type="entry name" value="Phosphoinositide phospholipase C"/>
    <property type="match status" value="1"/>
</dbReference>
<dbReference type="GO" id="GO:0120548">
    <property type="term" value="F:phosphatidylinositol phospholipase C activity"/>
    <property type="evidence" value="ECO:0007669"/>
    <property type="project" value="RHEA"/>
</dbReference>
<dbReference type="GO" id="GO:1901981">
    <property type="term" value="F:phosphatidylinositol phosphate binding"/>
    <property type="evidence" value="ECO:0007669"/>
    <property type="project" value="UniProtKB-ARBA"/>
</dbReference>
<keyword evidence="9" id="KW-0325">Glycoprotein</keyword>
<dbReference type="GO" id="GO:0043168">
    <property type="term" value="F:anion binding"/>
    <property type="evidence" value="ECO:0007669"/>
    <property type="project" value="UniProtKB-ARBA"/>
</dbReference>
<dbReference type="InterPro" id="IPR001849">
    <property type="entry name" value="PH_domain"/>
</dbReference>
<dbReference type="Gene3D" id="3.20.20.190">
    <property type="entry name" value="Phosphatidylinositol (PI) phosphodiesterase"/>
    <property type="match status" value="2"/>
</dbReference>
<dbReference type="InterPro" id="IPR001711">
    <property type="entry name" value="PLipase_C_Pinositol-sp_Y"/>
</dbReference>
<evidence type="ECO:0000256" key="15">
    <source>
        <dbReference type="RuleBase" id="RU361133"/>
    </source>
</evidence>
<dbReference type="InterPro" id="IPR011992">
    <property type="entry name" value="EF-hand-dom_pair"/>
</dbReference>
<dbReference type="FunFam" id="3.20.20.190:FF:000084">
    <property type="match status" value="1"/>
</dbReference>
<dbReference type="PROSITE" id="PS00018">
    <property type="entry name" value="EF_HAND_1"/>
    <property type="match status" value="2"/>
</dbReference>
<dbReference type="AlphaFoldDB" id="A0A4W2I7X4"/>
<evidence type="ECO:0000256" key="1">
    <source>
        <dbReference type="ARBA" id="ARBA00001913"/>
    </source>
</evidence>
<dbReference type="InterPro" id="IPR046975">
    <property type="entry name" value="PLC-delta1_EF"/>
</dbReference>
<dbReference type="GeneTree" id="ENSGT00940000158392"/>
<evidence type="ECO:0000256" key="11">
    <source>
        <dbReference type="ARBA" id="ARBA00023674"/>
    </source>
</evidence>
<feature type="domain" description="PH" evidence="17">
    <location>
        <begin position="141"/>
        <end position="250"/>
    </location>
</feature>
<evidence type="ECO:0000256" key="8">
    <source>
        <dbReference type="ARBA" id="ARBA00023098"/>
    </source>
</evidence>
<evidence type="ECO:0000256" key="14">
    <source>
        <dbReference type="ARBA" id="ARBA00062669"/>
    </source>
</evidence>
<gene>
    <name evidence="21" type="primary">PLCD1</name>
</gene>
<dbReference type="InterPro" id="IPR015359">
    <property type="entry name" value="PLC_EF-hand-like"/>
</dbReference>
<keyword evidence="6" id="KW-0106">Calcium</keyword>
<dbReference type="SMART" id="SM00239">
    <property type="entry name" value="C2"/>
    <property type="match status" value="1"/>
</dbReference>
<evidence type="ECO:0000313" key="22">
    <source>
        <dbReference type="Proteomes" id="UP000429181"/>
    </source>
</evidence>
<dbReference type="Proteomes" id="UP000429181">
    <property type="component" value="Chromosome 22"/>
</dbReference>
<name>A0A4W2I7X4_BOBOX</name>
<evidence type="ECO:0000256" key="9">
    <source>
        <dbReference type="ARBA" id="ARBA00023180"/>
    </source>
</evidence>
<dbReference type="EC" id="3.1.4.11" evidence="15"/>
<dbReference type="InterPro" id="IPR000909">
    <property type="entry name" value="PLipase_C_PInositol-sp_X_dom"/>
</dbReference>
<feature type="compositionally biased region" description="Gly residues" evidence="16">
    <location>
        <begin position="58"/>
        <end position="68"/>
    </location>
</feature>
<dbReference type="PROSITE" id="PS50222">
    <property type="entry name" value="EF_HAND_2"/>
    <property type="match status" value="1"/>
</dbReference>
<dbReference type="PROSITE" id="PS50003">
    <property type="entry name" value="PH_DOMAIN"/>
    <property type="match status" value="1"/>
</dbReference>
<dbReference type="PRINTS" id="PR00390">
    <property type="entry name" value="PHPHLIPASEC"/>
</dbReference>
<reference evidence="21" key="2">
    <citation type="submission" date="2025-08" db="UniProtKB">
        <authorList>
            <consortium name="Ensembl"/>
        </authorList>
    </citation>
    <scope>IDENTIFICATION</scope>
</reference>
<dbReference type="Gene3D" id="1.10.238.10">
    <property type="entry name" value="EF-hand"/>
    <property type="match status" value="2"/>
</dbReference>
<dbReference type="Gene3D" id="2.60.40.150">
    <property type="entry name" value="C2 domain"/>
    <property type="match status" value="1"/>
</dbReference>
<dbReference type="GO" id="GO:0016042">
    <property type="term" value="P:lipid catabolic process"/>
    <property type="evidence" value="ECO:0007669"/>
    <property type="project" value="UniProtKB-KW"/>
</dbReference>
<dbReference type="GO" id="GO:0035556">
    <property type="term" value="P:intracellular signal transduction"/>
    <property type="evidence" value="ECO:0007669"/>
    <property type="project" value="InterPro"/>
</dbReference>
<dbReference type="Ensembl" id="ENSBIXT00005049710.1">
    <property type="protein sequence ID" value="ENSBIXP00005040007.1"/>
    <property type="gene ID" value="ENSBIXG00005022560.1"/>
</dbReference>
<dbReference type="FunFam" id="3.20.20.190:FF:000018">
    <property type="entry name" value="Phosphoinositide phospholipase C"/>
    <property type="match status" value="1"/>
</dbReference>
<dbReference type="SUPFAM" id="SSF51695">
    <property type="entry name" value="PLC-like phosphodiesterases"/>
    <property type="match status" value="1"/>
</dbReference>
<evidence type="ECO:0000259" key="20">
    <source>
        <dbReference type="PROSITE" id="PS50222"/>
    </source>
</evidence>
<comment type="function">
    <text evidence="13">The production of the second messenger molecules diacylglycerol (DAG) and inositol 1,4,5-trisphosphate (IP3) is mediated by activated phosphatidylinositol-specific phospholipase C enzymes. Essential for trophoblast and placental development. Binds phosphatidylinositol 4,5-bisphosphate.</text>
</comment>
<dbReference type="SMART" id="SM00148">
    <property type="entry name" value="PLCXc"/>
    <property type="match status" value="1"/>
</dbReference>
<keyword evidence="5 15" id="KW-0378">Hydrolase</keyword>
<dbReference type="SUPFAM" id="SSF50729">
    <property type="entry name" value="PH domain-like"/>
    <property type="match status" value="1"/>
</dbReference>
<dbReference type="Pfam" id="PF09279">
    <property type="entry name" value="EF-hand_like"/>
    <property type="match status" value="1"/>
</dbReference>
<dbReference type="InterPro" id="IPR002048">
    <property type="entry name" value="EF_hand_dom"/>
</dbReference>
<evidence type="ECO:0000256" key="6">
    <source>
        <dbReference type="ARBA" id="ARBA00022837"/>
    </source>
</evidence>
<dbReference type="Pfam" id="PF00168">
    <property type="entry name" value="C2"/>
    <property type="match status" value="1"/>
</dbReference>
<organism evidence="21 22">
    <name type="scientific">Bos indicus x Bos taurus</name>
    <name type="common">Hybrid cattle</name>
    <dbReference type="NCBI Taxonomy" id="30522"/>
    <lineage>
        <taxon>Eukaryota</taxon>
        <taxon>Metazoa</taxon>
        <taxon>Chordata</taxon>
        <taxon>Craniata</taxon>
        <taxon>Vertebrata</taxon>
        <taxon>Euteleostomi</taxon>
        <taxon>Mammalia</taxon>
        <taxon>Eutheria</taxon>
        <taxon>Laurasiatheria</taxon>
        <taxon>Artiodactyla</taxon>
        <taxon>Ruminantia</taxon>
        <taxon>Pecora</taxon>
        <taxon>Bovidae</taxon>
        <taxon>Bovinae</taxon>
        <taxon>Bos</taxon>
    </lineage>
</organism>
<evidence type="ECO:0000256" key="4">
    <source>
        <dbReference type="ARBA" id="ARBA00022737"/>
    </source>
</evidence>
<evidence type="ECO:0000256" key="13">
    <source>
        <dbReference type="ARBA" id="ARBA00058871"/>
    </source>
</evidence>
<keyword evidence="3" id="KW-0479">Metal-binding</keyword>
<keyword evidence="7 15" id="KW-0442">Lipid degradation</keyword>
<dbReference type="SMART" id="SM00233">
    <property type="entry name" value="PH"/>
    <property type="match status" value="1"/>
</dbReference>
<dbReference type="InterPro" id="IPR001192">
    <property type="entry name" value="PI-PLC_fam"/>
</dbReference>
<keyword evidence="10" id="KW-0807">Transducer</keyword>
<evidence type="ECO:0000256" key="10">
    <source>
        <dbReference type="ARBA" id="ARBA00023224"/>
    </source>
</evidence>
<evidence type="ECO:0000256" key="16">
    <source>
        <dbReference type="SAM" id="MobiDB-lite"/>
    </source>
</evidence>
<dbReference type="CDD" id="cd13363">
    <property type="entry name" value="PH_PLC_delta"/>
    <property type="match status" value="1"/>
</dbReference>
<dbReference type="PANTHER" id="PTHR10336:SF210">
    <property type="entry name" value="1-PHOSPHATIDYLINOSITOL 4,5-BISPHOSPHATE PHOSPHODIESTERASE DELTA-1"/>
    <property type="match status" value="1"/>
</dbReference>
<feature type="region of interest" description="Disordered" evidence="16">
    <location>
        <begin position="1"/>
        <end position="126"/>
    </location>
</feature>
<dbReference type="CDD" id="cd00275">
    <property type="entry name" value="C2_PLC_like"/>
    <property type="match status" value="1"/>
</dbReference>
<keyword evidence="2" id="KW-0597">Phosphoprotein</keyword>
<comment type="cofactor">
    <cofactor evidence="1">
        <name>Ca(2+)</name>
        <dbReference type="ChEBI" id="CHEBI:29108"/>
    </cofactor>
</comment>